<dbReference type="EMBL" id="JACBAD010001719">
    <property type="protein sequence ID" value="KAF7136799.1"/>
    <property type="molecule type" value="Genomic_DNA"/>
</dbReference>
<comment type="caution">
    <text evidence="4">The sequence shown here is derived from an EMBL/GenBank/DDBJ whole genome shotgun (WGS) entry which is preliminary data.</text>
</comment>
<dbReference type="AlphaFoldDB" id="A0A8H6QHE1"/>
<evidence type="ECO:0000259" key="2">
    <source>
        <dbReference type="Pfam" id="PF25378"/>
    </source>
</evidence>
<evidence type="ECO:0000313" key="3">
    <source>
        <dbReference type="EMBL" id="KAF7136799.1"/>
    </source>
</evidence>
<evidence type="ECO:0000256" key="1">
    <source>
        <dbReference type="SAM" id="MobiDB-lite"/>
    </source>
</evidence>
<evidence type="ECO:0000313" key="5">
    <source>
        <dbReference type="Proteomes" id="UP000630445"/>
    </source>
</evidence>
<dbReference type="EMBL" id="JACBAF010001806">
    <property type="protein sequence ID" value="KAF7173033.1"/>
    <property type="molecule type" value="Genomic_DNA"/>
</dbReference>
<sequence length="105" mass="11837">MVLPLWRSLHSVNLMLPKEDRRAMLLRIFNDEPQLLNITQGGTPQASTPVTTNEEDLSGMAPTGEEENALKQENLVIGEDQQEQVDARETWTKAGDEDDRFNTTV</sequence>
<accession>A0A8H6QHE1</accession>
<dbReference type="Proteomes" id="UP000630445">
    <property type="component" value="Unassembled WGS sequence"/>
</dbReference>
<reference evidence="4" key="1">
    <citation type="submission" date="2020-06" db="EMBL/GenBank/DDBJ databases">
        <title>Draft genome sequences of strains closely related to Aspergillus parafelis and Aspergillus hiratsukae.</title>
        <authorList>
            <person name="Dos Santos R.A.C."/>
            <person name="Rivero-Menendez O."/>
            <person name="Steenwyk J.L."/>
            <person name="Mead M.E."/>
            <person name="Goldman G.H."/>
            <person name="Alastruey-Izquierdo A."/>
            <person name="Rokas A."/>
        </authorList>
    </citation>
    <scope>NUCLEOTIDE SEQUENCE</scope>
    <source>
        <strain evidence="3">CNM-CM5793</strain>
        <strain evidence="4">CNM-CM6106</strain>
    </source>
</reference>
<feature type="region of interest" description="Disordered" evidence="1">
    <location>
        <begin position="78"/>
        <end position="105"/>
    </location>
</feature>
<evidence type="ECO:0000313" key="6">
    <source>
        <dbReference type="Proteomes" id="UP000662466"/>
    </source>
</evidence>
<keyword evidence="5" id="KW-1185">Reference proteome</keyword>
<dbReference type="Proteomes" id="UP000662466">
    <property type="component" value="Unassembled WGS sequence"/>
</dbReference>
<feature type="compositionally biased region" description="Polar residues" evidence="1">
    <location>
        <begin position="37"/>
        <end position="52"/>
    </location>
</feature>
<dbReference type="InterPro" id="IPR057286">
    <property type="entry name" value="PUA_NSUN2"/>
</dbReference>
<dbReference type="OrthoDB" id="10394825at2759"/>
<dbReference type="Pfam" id="PF25378">
    <property type="entry name" value="PUA_NSUN2"/>
    <property type="match status" value="1"/>
</dbReference>
<proteinExistence type="predicted"/>
<feature type="compositionally biased region" description="Basic and acidic residues" evidence="1">
    <location>
        <begin position="85"/>
        <end position="95"/>
    </location>
</feature>
<evidence type="ECO:0000313" key="4">
    <source>
        <dbReference type="EMBL" id="KAF7173033.1"/>
    </source>
</evidence>
<feature type="domain" description="RNA cytosine-C(5)-methyltransferase NSUN2-like PUA" evidence="2">
    <location>
        <begin position="1"/>
        <end position="30"/>
    </location>
</feature>
<protein>
    <recommendedName>
        <fullName evidence="2">RNA cytosine-C(5)-methyltransferase NSUN2-like PUA domain-containing protein</fullName>
    </recommendedName>
</protein>
<gene>
    <name evidence="3" type="ORF">CNMCM5793_006313</name>
    <name evidence="4" type="ORF">CNMCM6106_007176</name>
</gene>
<name>A0A8H6QHE1_9EURO</name>
<organism evidence="4 6">
    <name type="scientific">Aspergillus hiratsukae</name>
    <dbReference type="NCBI Taxonomy" id="1194566"/>
    <lineage>
        <taxon>Eukaryota</taxon>
        <taxon>Fungi</taxon>
        <taxon>Dikarya</taxon>
        <taxon>Ascomycota</taxon>
        <taxon>Pezizomycotina</taxon>
        <taxon>Eurotiomycetes</taxon>
        <taxon>Eurotiomycetidae</taxon>
        <taxon>Eurotiales</taxon>
        <taxon>Aspergillaceae</taxon>
        <taxon>Aspergillus</taxon>
        <taxon>Aspergillus subgen. Fumigati</taxon>
    </lineage>
</organism>
<feature type="region of interest" description="Disordered" evidence="1">
    <location>
        <begin position="37"/>
        <end position="62"/>
    </location>
</feature>